<sequence length="391" mass="42084">MGEWSPVEDLGIAGVDGRRARDAERPALLGDLPQHPVLRHVPAAVQRPPVGAEPCLQSPASGVDPGPQHSHVHGRRCSGGYQPWRRVAKLPIRRGADGQPRQERRREPCGRHDEQEHRPRPGHARLHPERVEDLAARGAGAAGRAVWTDSARFLSDRLRHDAPRLPCPATIPDRRRGVKRLRNAPPTDAALRPGTPVLEAPRWGAARHNGAAATGLPMTGLHNRCFLAAIQPVLMGSPGLAGAPLTAVLLDLDLFKALTDAWERAVGDDVFGALARFRLAQVRPCDIPVRLGGEEMLVLLPGAAAGHAESCVDRWRAGFSVQSLKTLGKRLSVTFSVGAAAVPADAQDWNDLVHRADVALYQAKALGRCQTTSGTGPSAFSVQRECIYGQQ</sequence>
<evidence type="ECO:0000313" key="6">
    <source>
        <dbReference type="Proteomes" id="UP000245629"/>
    </source>
</evidence>
<dbReference type="GO" id="GO:0052621">
    <property type="term" value="F:diguanylate cyclase activity"/>
    <property type="evidence" value="ECO:0007669"/>
    <property type="project" value="UniProtKB-EC"/>
</dbReference>
<evidence type="ECO:0000256" key="2">
    <source>
        <dbReference type="ARBA" id="ARBA00034247"/>
    </source>
</evidence>
<dbReference type="Gene3D" id="3.30.70.270">
    <property type="match status" value="1"/>
</dbReference>
<evidence type="ECO:0000256" key="3">
    <source>
        <dbReference type="SAM" id="MobiDB-lite"/>
    </source>
</evidence>
<dbReference type="PROSITE" id="PS50887">
    <property type="entry name" value="GGDEF"/>
    <property type="match status" value="1"/>
</dbReference>
<dbReference type="GO" id="GO:0005886">
    <property type="term" value="C:plasma membrane"/>
    <property type="evidence" value="ECO:0007669"/>
    <property type="project" value="TreeGrafter"/>
</dbReference>
<keyword evidence="6" id="KW-1185">Reference proteome</keyword>
<dbReference type="KEGG" id="azz:DEW08_06420"/>
<name>A0A2S2CTR3_9PROT</name>
<gene>
    <name evidence="5" type="ORF">DEW08_06420</name>
</gene>
<dbReference type="InterPro" id="IPR043128">
    <property type="entry name" value="Rev_trsase/Diguanyl_cyclase"/>
</dbReference>
<feature type="domain" description="GGDEF" evidence="4">
    <location>
        <begin position="243"/>
        <end position="376"/>
    </location>
</feature>
<dbReference type="EMBL" id="CP029353">
    <property type="protein sequence ID" value="AWK87891.1"/>
    <property type="molecule type" value="Genomic_DNA"/>
</dbReference>
<dbReference type="PANTHER" id="PTHR45138:SF9">
    <property type="entry name" value="DIGUANYLATE CYCLASE DGCM-RELATED"/>
    <property type="match status" value="1"/>
</dbReference>
<dbReference type="SMART" id="SM00267">
    <property type="entry name" value="GGDEF"/>
    <property type="match status" value="1"/>
</dbReference>
<accession>A0A2S2CTR3</accession>
<comment type="catalytic activity">
    <reaction evidence="2">
        <text>2 GTP = 3',3'-c-di-GMP + 2 diphosphate</text>
        <dbReference type="Rhea" id="RHEA:24898"/>
        <dbReference type="ChEBI" id="CHEBI:33019"/>
        <dbReference type="ChEBI" id="CHEBI:37565"/>
        <dbReference type="ChEBI" id="CHEBI:58805"/>
        <dbReference type="EC" id="2.7.7.65"/>
    </reaction>
</comment>
<dbReference type="Pfam" id="PF00990">
    <property type="entry name" value="GGDEF"/>
    <property type="match status" value="1"/>
</dbReference>
<dbReference type="GO" id="GO:0043709">
    <property type="term" value="P:cell adhesion involved in single-species biofilm formation"/>
    <property type="evidence" value="ECO:0007669"/>
    <property type="project" value="TreeGrafter"/>
</dbReference>
<organism evidence="5 6">
    <name type="scientific">Azospirillum thermophilum</name>
    <dbReference type="NCBI Taxonomy" id="2202148"/>
    <lineage>
        <taxon>Bacteria</taxon>
        <taxon>Pseudomonadati</taxon>
        <taxon>Pseudomonadota</taxon>
        <taxon>Alphaproteobacteria</taxon>
        <taxon>Rhodospirillales</taxon>
        <taxon>Azospirillaceae</taxon>
        <taxon>Azospirillum</taxon>
    </lineage>
</organism>
<feature type="region of interest" description="Disordered" evidence="3">
    <location>
        <begin position="49"/>
        <end position="128"/>
    </location>
</feature>
<dbReference type="EC" id="2.7.7.65" evidence="1"/>
<dbReference type="Proteomes" id="UP000245629">
    <property type="component" value="Chromosome 2"/>
</dbReference>
<dbReference type="InterPro" id="IPR029787">
    <property type="entry name" value="Nucleotide_cyclase"/>
</dbReference>
<evidence type="ECO:0000256" key="1">
    <source>
        <dbReference type="ARBA" id="ARBA00012528"/>
    </source>
</evidence>
<feature type="compositionally biased region" description="Basic and acidic residues" evidence="3">
    <location>
        <begin position="94"/>
        <end position="119"/>
    </location>
</feature>
<evidence type="ECO:0000313" key="5">
    <source>
        <dbReference type="EMBL" id="AWK87891.1"/>
    </source>
</evidence>
<protein>
    <recommendedName>
        <fullName evidence="1">diguanylate cyclase</fullName>
        <ecNumber evidence="1">2.7.7.65</ecNumber>
    </recommendedName>
</protein>
<dbReference type="InterPro" id="IPR050469">
    <property type="entry name" value="Diguanylate_Cyclase"/>
</dbReference>
<dbReference type="InterPro" id="IPR000160">
    <property type="entry name" value="GGDEF_dom"/>
</dbReference>
<proteinExistence type="predicted"/>
<dbReference type="NCBIfam" id="TIGR00254">
    <property type="entry name" value="GGDEF"/>
    <property type="match status" value="1"/>
</dbReference>
<evidence type="ECO:0000259" key="4">
    <source>
        <dbReference type="PROSITE" id="PS50887"/>
    </source>
</evidence>
<dbReference type="OrthoDB" id="9812260at2"/>
<dbReference type="AlphaFoldDB" id="A0A2S2CTR3"/>
<dbReference type="PANTHER" id="PTHR45138">
    <property type="entry name" value="REGULATORY COMPONENTS OF SENSORY TRANSDUCTION SYSTEM"/>
    <property type="match status" value="1"/>
</dbReference>
<dbReference type="SUPFAM" id="SSF55073">
    <property type="entry name" value="Nucleotide cyclase"/>
    <property type="match status" value="1"/>
</dbReference>
<dbReference type="GO" id="GO:1902201">
    <property type="term" value="P:negative regulation of bacterial-type flagellum-dependent cell motility"/>
    <property type="evidence" value="ECO:0007669"/>
    <property type="project" value="TreeGrafter"/>
</dbReference>
<dbReference type="CDD" id="cd01949">
    <property type="entry name" value="GGDEF"/>
    <property type="match status" value="1"/>
</dbReference>
<reference evidence="6" key="1">
    <citation type="submission" date="2018-05" db="EMBL/GenBank/DDBJ databases">
        <title>Azospirillum thermophila sp. nov., a novel isolated from hot spring.</title>
        <authorList>
            <person name="Zhao Z."/>
        </authorList>
    </citation>
    <scope>NUCLEOTIDE SEQUENCE [LARGE SCALE GENOMIC DNA]</scope>
    <source>
        <strain evidence="6">CFH 70021</strain>
    </source>
</reference>